<evidence type="ECO:0000313" key="2">
    <source>
        <dbReference type="EMBL" id="OLP88256.1"/>
    </source>
</evidence>
<accession>A0A1Q9CZA3</accession>
<name>A0A1Q9CZA3_SYMMI</name>
<evidence type="ECO:0000256" key="1">
    <source>
        <dbReference type="SAM" id="MobiDB-lite"/>
    </source>
</evidence>
<dbReference type="AlphaFoldDB" id="A0A1Q9CZA3"/>
<organism evidence="2 3">
    <name type="scientific">Symbiodinium microadriaticum</name>
    <name type="common">Dinoflagellate</name>
    <name type="synonym">Zooxanthella microadriatica</name>
    <dbReference type="NCBI Taxonomy" id="2951"/>
    <lineage>
        <taxon>Eukaryota</taxon>
        <taxon>Sar</taxon>
        <taxon>Alveolata</taxon>
        <taxon>Dinophyceae</taxon>
        <taxon>Suessiales</taxon>
        <taxon>Symbiodiniaceae</taxon>
        <taxon>Symbiodinium</taxon>
    </lineage>
</organism>
<feature type="compositionally biased region" description="Low complexity" evidence="1">
    <location>
        <begin position="108"/>
        <end position="122"/>
    </location>
</feature>
<proteinExistence type="predicted"/>
<reference evidence="2 3" key="1">
    <citation type="submission" date="2016-02" db="EMBL/GenBank/DDBJ databases">
        <title>Genome analysis of coral dinoflagellate symbionts highlights evolutionary adaptations to a symbiotic lifestyle.</title>
        <authorList>
            <person name="Aranda M."/>
            <person name="Li Y."/>
            <person name="Liew Y.J."/>
            <person name="Baumgarten S."/>
            <person name="Simakov O."/>
            <person name="Wilson M."/>
            <person name="Piel J."/>
            <person name="Ashoor H."/>
            <person name="Bougouffa S."/>
            <person name="Bajic V.B."/>
            <person name="Ryu T."/>
            <person name="Ravasi T."/>
            <person name="Bayer T."/>
            <person name="Micklem G."/>
            <person name="Kim H."/>
            <person name="Bhak J."/>
            <person name="Lajeunesse T.C."/>
            <person name="Voolstra C.R."/>
        </authorList>
    </citation>
    <scope>NUCLEOTIDE SEQUENCE [LARGE SCALE GENOMIC DNA]</scope>
    <source>
        <strain evidence="2 3">CCMP2467</strain>
    </source>
</reference>
<protein>
    <recommendedName>
        <fullName evidence="4">Reverse transcriptase domain-containing protein</fullName>
    </recommendedName>
</protein>
<feature type="region of interest" description="Disordered" evidence="1">
    <location>
        <begin position="106"/>
        <end position="157"/>
    </location>
</feature>
<keyword evidence="3" id="KW-1185">Reference proteome</keyword>
<evidence type="ECO:0000313" key="3">
    <source>
        <dbReference type="Proteomes" id="UP000186817"/>
    </source>
</evidence>
<dbReference type="EMBL" id="LSRX01000823">
    <property type="protein sequence ID" value="OLP88256.1"/>
    <property type="molecule type" value="Genomic_DNA"/>
</dbReference>
<sequence>MLPFVRLCYGAPSTFVWTDDEGVSHLVSQGEGGEQGDPLMPALFALALADGTDVERPCHAPDVLRAVGRYQIVAVAALQLRTDWRTASRLGVGRCGEGQRCGASVEHSGMGSVAGAASTGASDVQAPSQERGAGLSGTVTKGEAVRGGEERARRIAA</sequence>
<gene>
    <name evidence="2" type="ORF">AK812_SmicGene30452</name>
</gene>
<comment type="caution">
    <text evidence="2">The sequence shown here is derived from an EMBL/GenBank/DDBJ whole genome shotgun (WGS) entry which is preliminary data.</text>
</comment>
<evidence type="ECO:0008006" key="4">
    <source>
        <dbReference type="Google" id="ProtNLM"/>
    </source>
</evidence>
<dbReference type="Proteomes" id="UP000186817">
    <property type="component" value="Unassembled WGS sequence"/>
</dbReference>
<feature type="compositionally biased region" description="Basic and acidic residues" evidence="1">
    <location>
        <begin position="143"/>
        <end position="157"/>
    </location>
</feature>